<dbReference type="InterPro" id="IPR036504">
    <property type="entry name" value="CGI121/TPRKB_sf"/>
</dbReference>
<dbReference type="NCBIfam" id="NF011465">
    <property type="entry name" value="PRK14886.1-1"/>
    <property type="match status" value="1"/>
</dbReference>
<dbReference type="AlphaFoldDB" id="A0A166CDY3"/>
<protein>
    <submittedName>
        <fullName evidence="2">Kinase binding protein CGI-121</fullName>
    </submittedName>
</protein>
<dbReference type="PATRIC" id="fig|55758.3.peg.1168"/>
<dbReference type="Pfam" id="PF08617">
    <property type="entry name" value="CGI-121"/>
    <property type="match status" value="1"/>
</dbReference>
<gene>
    <name evidence="2" type="ORF">MBFIL_10190</name>
</gene>
<comment type="similarity">
    <text evidence="1">Belongs to the CGI121/TPRKB family.</text>
</comment>
<dbReference type="InterPro" id="IPR013926">
    <property type="entry name" value="CGI121/TPRKB"/>
</dbReference>
<dbReference type="STRING" id="55758.MBFIL_10190"/>
<dbReference type="SUPFAM" id="SSF143870">
    <property type="entry name" value="PF0523-like"/>
    <property type="match status" value="1"/>
</dbReference>
<reference evidence="2 3" key="1">
    <citation type="submission" date="2016-04" db="EMBL/GenBank/DDBJ databases">
        <title>Genome sequence of Methanobrevibacter filiformis DSM 11501.</title>
        <authorList>
            <person name="Poehlein A."/>
            <person name="Seedorf H."/>
            <person name="Daniel R."/>
        </authorList>
    </citation>
    <scope>NUCLEOTIDE SEQUENCE [LARGE SCALE GENOMIC DNA]</scope>
    <source>
        <strain evidence="2 3">DSM 11501</strain>
    </source>
</reference>
<evidence type="ECO:0000256" key="1">
    <source>
        <dbReference type="ARBA" id="ARBA00005546"/>
    </source>
</evidence>
<dbReference type="GO" id="GO:0016301">
    <property type="term" value="F:kinase activity"/>
    <property type="evidence" value="ECO:0007669"/>
    <property type="project" value="UniProtKB-KW"/>
</dbReference>
<keyword evidence="3" id="KW-1185">Reference proteome</keyword>
<evidence type="ECO:0000313" key="2">
    <source>
        <dbReference type="EMBL" id="KZX13497.1"/>
    </source>
</evidence>
<comment type="caution">
    <text evidence="2">The sequence shown here is derived from an EMBL/GenBank/DDBJ whole genome shotgun (WGS) entry which is preliminary data.</text>
</comment>
<keyword evidence="2" id="KW-0418">Kinase</keyword>
<sequence length="186" mass="20592">MEAVKILSSVSDSLEIVGFKGKIENINETLELVNDIIYNCCDGCIIQLMDAKAIAGIIHIEHGILHGMNAFERGENIANNLGIEICLRTAGVRQISKALEIFGLKKGEMDLCAVLINCPDYFIDELSRYFTRDDSVLAPNDSILKDIYNISSKELNSMYVSTTKTNEISNISSILIDRTTVLISEI</sequence>
<evidence type="ECO:0000313" key="3">
    <source>
        <dbReference type="Proteomes" id="UP000077066"/>
    </source>
</evidence>
<dbReference type="RefSeq" id="WP_066972146.1">
    <property type="nucleotide sequence ID" value="NZ_LWMT01000203.1"/>
</dbReference>
<dbReference type="OrthoDB" id="69587at2157"/>
<proteinExistence type="inferred from homology"/>
<name>A0A166CDY3_9EURY</name>
<dbReference type="Proteomes" id="UP000077066">
    <property type="component" value="Unassembled WGS sequence"/>
</dbReference>
<keyword evidence="2" id="KW-0808">Transferase</keyword>
<dbReference type="EMBL" id="LWMT01000203">
    <property type="protein sequence ID" value="KZX13497.1"/>
    <property type="molecule type" value="Genomic_DNA"/>
</dbReference>
<organism evidence="2 3">
    <name type="scientific">Methanobrevibacter filiformis</name>
    <dbReference type="NCBI Taxonomy" id="55758"/>
    <lineage>
        <taxon>Archaea</taxon>
        <taxon>Methanobacteriati</taxon>
        <taxon>Methanobacteriota</taxon>
        <taxon>Methanomada group</taxon>
        <taxon>Methanobacteria</taxon>
        <taxon>Methanobacteriales</taxon>
        <taxon>Methanobacteriaceae</taxon>
        <taxon>Methanobrevibacter</taxon>
    </lineage>
</organism>
<dbReference type="Gene3D" id="3.30.2380.10">
    <property type="entry name" value="CGI121/TPRKB"/>
    <property type="match status" value="1"/>
</dbReference>
<accession>A0A166CDY3</accession>